<feature type="non-terminal residue" evidence="2">
    <location>
        <position position="65"/>
    </location>
</feature>
<protein>
    <submittedName>
        <fullName evidence="2">Uncharacterized protein</fullName>
    </submittedName>
</protein>
<dbReference type="Proteomes" id="UP000708208">
    <property type="component" value="Unassembled WGS sequence"/>
</dbReference>
<dbReference type="AlphaFoldDB" id="A0A8J2JAK7"/>
<name>A0A8J2JAK7_9HEXA</name>
<feature type="region of interest" description="Disordered" evidence="1">
    <location>
        <begin position="1"/>
        <end position="65"/>
    </location>
</feature>
<keyword evidence="3" id="KW-1185">Reference proteome</keyword>
<reference evidence="2" key="1">
    <citation type="submission" date="2021-06" db="EMBL/GenBank/DDBJ databases">
        <authorList>
            <person name="Hodson N. C."/>
            <person name="Mongue J. A."/>
            <person name="Jaron S. K."/>
        </authorList>
    </citation>
    <scope>NUCLEOTIDE SEQUENCE</scope>
</reference>
<proteinExistence type="predicted"/>
<feature type="compositionally biased region" description="Low complexity" evidence="1">
    <location>
        <begin position="33"/>
        <end position="51"/>
    </location>
</feature>
<evidence type="ECO:0000313" key="3">
    <source>
        <dbReference type="Proteomes" id="UP000708208"/>
    </source>
</evidence>
<evidence type="ECO:0000256" key="1">
    <source>
        <dbReference type="SAM" id="MobiDB-lite"/>
    </source>
</evidence>
<dbReference type="EMBL" id="CAJVCH010000581">
    <property type="protein sequence ID" value="CAG7632947.1"/>
    <property type="molecule type" value="Genomic_DNA"/>
</dbReference>
<comment type="caution">
    <text evidence="2">The sequence shown here is derived from an EMBL/GenBank/DDBJ whole genome shotgun (WGS) entry which is preliminary data.</text>
</comment>
<sequence>MGRTWNHLKNSGDMKSPGDILDSASSKLKDKNWQQQQQQQQLQQQQQQQWQNSLDMPTKESGSEQ</sequence>
<evidence type="ECO:0000313" key="2">
    <source>
        <dbReference type="EMBL" id="CAG7632947.1"/>
    </source>
</evidence>
<accession>A0A8J2JAK7</accession>
<organism evidence="2 3">
    <name type="scientific">Allacma fusca</name>
    <dbReference type="NCBI Taxonomy" id="39272"/>
    <lineage>
        <taxon>Eukaryota</taxon>
        <taxon>Metazoa</taxon>
        <taxon>Ecdysozoa</taxon>
        <taxon>Arthropoda</taxon>
        <taxon>Hexapoda</taxon>
        <taxon>Collembola</taxon>
        <taxon>Symphypleona</taxon>
        <taxon>Sminthuridae</taxon>
        <taxon>Allacma</taxon>
    </lineage>
</organism>
<gene>
    <name evidence="2" type="ORF">AFUS01_LOCUS165</name>
</gene>